<keyword evidence="3" id="KW-1185">Reference proteome</keyword>
<dbReference type="InterPro" id="IPR032710">
    <property type="entry name" value="NTF2-like_dom_sf"/>
</dbReference>
<reference evidence="2 3" key="1">
    <citation type="submission" date="2019-01" db="EMBL/GenBank/DDBJ databases">
        <title>Complete genome of a denitifying bacterium Halomons sp. BC-M4-5.</title>
        <authorList>
            <person name="Wang L."/>
            <person name="Shao Z."/>
        </authorList>
    </citation>
    <scope>NUCLEOTIDE SEQUENCE [LARGE SCALE GENOMIC DNA]</scope>
    <source>
        <strain evidence="2 3">BC-M4-5</strain>
    </source>
</reference>
<proteinExistence type="predicted"/>
<organism evidence="2 3">
    <name type="scientific">Billgrantia tianxiuensis</name>
    <dbReference type="NCBI Taxonomy" id="2497861"/>
    <lineage>
        <taxon>Bacteria</taxon>
        <taxon>Pseudomonadati</taxon>
        <taxon>Pseudomonadota</taxon>
        <taxon>Gammaproteobacteria</taxon>
        <taxon>Oceanospirillales</taxon>
        <taxon>Halomonadaceae</taxon>
        <taxon>Billgrantia</taxon>
    </lineage>
</organism>
<dbReference type="AlphaFoldDB" id="A0A6I6SPJ1"/>
<dbReference type="Proteomes" id="UP000464013">
    <property type="component" value="Chromosome"/>
</dbReference>
<dbReference type="SUPFAM" id="SSF54427">
    <property type="entry name" value="NTF2-like"/>
    <property type="match status" value="1"/>
</dbReference>
<dbReference type="Gene3D" id="3.10.450.50">
    <property type="match status" value="1"/>
</dbReference>
<dbReference type="Pfam" id="PF12680">
    <property type="entry name" value="SnoaL_2"/>
    <property type="match status" value="1"/>
</dbReference>
<protein>
    <submittedName>
        <fullName evidence="2">Nuclear transport factor 2 family protein</fullName>
    </submittedName>
</protein>
<name>A0A6I6SPJ1_9GAMM</name>
<evidence type="ECO:0000313" key="2">
    <source>
        <dbReference type="EMBL" id="QHC49335.1"/>
    </source>
</evidence>
<evidence type="ECO:0000259" key="1">
    <source>
        <dbReference type="Pfam" id="PF12680"/>
    </source>
</evidence>
<dbReference type="KEGG" id="htx:EKK97_06500"/>
<accession>A0A6I6SPJ1</accession>
<dbReference type="RefSeq" id="WP_159550453.1">
    <property type="nucleotide sequence ID" value="NZ_CP035042.1"/>
</dbReference>
<dbReference type="EMBL" id="CP035042">
    <property type="protein sequence ID" value="QHC49335.1"/>
    <property type="molecule type" value="Genomic_DNA"/>
</dbReference>
<sequence>MKTSQEESLSTRQMLERMFQVEMAFMQSESKDIRLLADAFHPDVVVHEPTSLPYSGDWLGLEGIAGLMQQMNKAFSKVAVEDLSHAGSPAKLYVSCTLHLTARATGRTVTQPFSQILRFENGLLVEGTPFYFDTAEIDAILNHPT</sequence>
<gene>
    <name evidence="2" type="ORF">EKK97_06500</name>
</gene>
<evidence type="ECO:0000313" key="3">
    <source>
        <dbReference type="Proteomes" id="UP000464013"/>
    </source>
</evidence>
<dbReference type="InterPro" id="IPR037401">
    <property type="entry name" value="SnoaL-like"/>
</dbReference>
<feature type="domain" description="SnoaL-like" evidence="1">
    <location>
        <begin position="29"/>
        <end position="126"/>
    </location>
</feature>
<dbReference type="OrthoDB" id="582171at2"/>